<comment type="similarity">
    <text evidence="3">Belongs to the methyl-accepting chemotaxis (MCP) protein family.</text>
</comment>
<dbReference type="PANTHER" id="PTHR32089">
    <property type="entry name" value="METHYL-ACCEPTING CHEMOTAXIS PROTEIN MCPB"/>
    <property type="match status" value="1"/>
</dbReference>
<evidence type="ECO:0000256" key="3">
    <source>
        <dbReference type="ARBA" id="ARBA00029447"/>
    </source>
</evidence>
<comment type="caution">
    <text evidence="9">The sequence shown here is derived from an EMBL/GenBank/DDBJ whole genome shotgun (WGS) entry which is preliminary data.</text>
</comment>
<evidence type="ECO:0000256" key="6">
    <source>
        <dbReference type="SAM" id="Phobius"/>
    </source>
</evidence>
<dbReference type="InterPro" id="IPR029151">
    <property type="entry name" value="Sensor-like_sf"/>
</dbReference>
<dbReference type="PROSITE" id="PS50885">
    <property type="entry name" value="HAMP"/>
    <property type="match status" value="1"/>
</dbReference>
<dbReference type="OrthoDB" id="9763018at2"/>
<evidence type="ECO:0000313" key="10">
    <source>
        <dbReference type="Proteomes" id="UP000027219"/>
    </source>
</evidence>
<dbReference type="PROSITE" id="PS50111">
    <property type="entry name" value="CHEMOTAXIS_TRANSDUC_2"/>
    <property type="match status" value="1"/>
</dbReference>
<dbReference type="AlphaFoldDB" id="A0A066UPE8"/>
<dbReference type="Pfam" id="PF00015">
    <property type="entry name" value="MCPsignal"/>
    <property type="match status" value="1"/>
</dbReference>
<gene>
    <name evidence="9" type="ORF">VFDL14_01795</name>
</gene>
<keyword evidence="10" id="KW-1185">Reference proteome</keyword>
<dbReference type="GO" id="GO:0006935">
    <property type="term" value="P:chemotaxis"/>
    <property type="evidence" value="ECO:0007669"/>
    <property type="project" value="UniProtKB-ARBA"/>
</dbReference>
<dbReference type="InterPro" id="IPR004089">
    <property type="entry name" value="MCPsignal_dom"/>
</dbReference>
<dbReference type="Gene3D" id="3.30.450.20">
    <property type="entry name" value="PAS domain"/>
    <property type="match status" value="1"/>
</dbReference>
<feature type="domain" description="HAMP" evidence="8">
    <location>
        <begin position="347"/>
        <end position="402"/>
    </location>
</feature>
<dbReference type="GO" id="GO:0005886">
    <property type="term" value="C:plasma membrane"/>
    <property type="evidence" value="ECO:0007669"/>
    <property type="project" value="UniProtKB-SubCell"/>
</dbReference>
<dbReference type="EMBL" id="JFFR01000025">
    <property type="protein sequence ID" value="KDN27737.1"/>
    <property type="molecule type" value="Genomic_DNA"/>
</dbReference>
<evidence type="ECO:0000256" key="5">
    <source>
        <dbReference type="SAM" id="MobiDB-lite"/>
    </source>
</evidence>
<dbReference type="SUPFAM" id="SSF58104">
    <property type="entry name" value="Methyl-accepting chemotaxis protein (MCP) signaling domain"/>
    <property type="match status" value="1"/>
</dbReference>
<feature type="compositionally biased region" description="Low complexity" evidence="5">
    <location>
        <begin position="651"/>
        <end position="664"/>
    </location>
</feature>
<evidence type="ECO:0000256" key="1">
    <source>
        <dbReference type="ARBA" id="ARBA00004533"/>
    </source>
</evidence>
<dbReference type="Proteomes" id="UP000027219">
    <property type="component" value="Unassembled WGS sequence"/>
</dbReference>
<name>A0A066UPE8_9VIBR</name>
<feature type="transmembrane region" description="Helical" evidence="6">
    <location>
        <begin position="12"/>
        <end position="34"/>
    </location>
</feature>
<dbReference type="FunFam" id="1.10.287.950:FF:000001">
    <property type="entry name" value="Methyl-accepting chemotaxis sensory transducer"/>
    <property type="match status" value="1"/>
</dbReference>
<dbReference type="GO" id="GO:0007165">
    <property type="term" value="P:signal transduction"/>
    <property type="evidence" value="ECO:0007669"/>
    <property type="project" value="UniProtKB-KW"/>
</dbReference>
<reference evidence="9 10" key="1">
    <citation type="submission" date="2014-02" db="EMBL/GenBank/DDBJ databases">
        <title>Vibrio fortis Dalian14 Genome Sequencing.</title>
        <authorList>
            <person name="Wang Y."/>
            <person name="Song L."/>
            <person name="Liu G."/>
            <person name="Ding J."/>
        </authorList>
    </citation>
    <scope>NUCLEOTIDE SEQUENCE [LARGE SCALE GENOMIC DNA]</scope>
    <source>
        <strain evidence="9 10">Dalian14</strain>
    </source>
</reference>
<feature type="domain" description="Methyl-accepting transducer" evidence="7">
    <location>
        <begin position="407"/>
        <end position="643"/>
    </location>
</feature>
<keyword evidence="2 4" id="KW-0807">Transducer</keyword>
<sequence>MWNKYKNQSVGLQLKLVTTLCLVIAFSSIAALVYQNASNVLLESTLKEHQSKIESMAKTIEGQFNAYLHTAEVLESTFRNGYLAGVYVENYTVDFQGHQVPNITQYSESLIGDTKLVDSFTRDTGAVATLFAPLGDKFIRVATSLKNPQGERVIGTTLDQSHPGYQKLISGQPYYAQIKLYGQRYITYYAPIKDAQGEVMGISFIGLAVERATQDLFAALKTVHWGDTGYTIVLDNNPDHLGHYLLHPKHTESDPSIIDVKDYEGNKPFYQLFEQPSGLIKYPFEYQGSIGEKYLVYTEVAGWNWKLLGGTFISEVTKGSQELLKLIAIVSLVVGSITFLILTVFLSRTLNPLTTLNQYMNRLAKGEVSIDIPRTAGNTNNEIVNLSNGLSNMAHQLNNLVGEIRGASDKVESNSSSVASDASLNLTQSERQQEQVEQVVTAIEEMASSAQSVAQQVENIAENVRSANTDGQSGLEIVENVCIDVAQLNDQLDQSAAAIEKVNTDSESIQTVTKMIDEIAEQTNLLALNAAIEAARAGEQGRGFAVVADEVRTLAHRTQTSVKDVVDIITVLKSSTDNAVRMMNESQTSANSVLDKAQEAGTALESIADQIHSIASQADAIAATSEEQAHVTQEIAANAHSISELNRESRQTSAQTSQSATALQQQAQDLKQQVDFFH</sequence>
<dbReference type="RefSeq" id="WP_032551958.1">
    <property type="nucleotide sequence ID" value="NZ_JFFR01000025.1"/>
</dbReference>
<evidence type="ECO:0000313" key="9">
    <source>
        <dbReference type="EMBL" id="KDN27737.1"/>
    </source>
</evidence>
<dbReference type="Pfam" id="PF17201">
    <property type="entry name" value="Cache_3-Cache_2"/>
    <property type="match status" value="1"/>
</dbReference>
<dbReference type="SMART" id="SM00283">
    <property type="entry name" value="MA"/>
    <property type="match status" value="1"/>
</dbReference>
<dbReference type="SUPFAM" id="SSF103190">
    <property type="entry name" value="Sensory domain-like"/>
    <property type="match status" value="1"/>
</dbReference>
<dbReference type="PANTHER" id="PTHR32089:SF112">
    <property type="entry name" value="LYSOZYME-LIKE PROTEIN-RELATED"/>
    <property type="match status" value="1"/>
</dbReference>
<dbReference type="InterPro" id="IPR033462">
    <property type="entry name" value="Cache_3-Cache_2"/>
</dbReference>
<dbReference type="InterPro" id="IPR003660">
    <property type="entry name" value="HAMP_dom"/>
</dbReference>
<evidence type="ECO:0000259" key="7">
    <source>
        <dbReference type="PROSITE" id="PS50111"/>
    </source>
</evidence>
<dbReference type="CDD" id="cd11386">
    <property type="entry name" value="MCP_signal"/>
    <property type="match status" value="1"/>
</dbReference>
<protein>
    <submittedName>
        <fullName evidence="9">Chemotaxis protein</fullName>
    </submittedName>
</protein>
<evidence type="ECO:0000259" key="8">
    <source>
        <dbReference type="PROSITE" id="PS50885"/>
    </source>
</evidence>
<keyword evidence="6" id="KW-1133">Transmembrane helix</keyword>
<comment type="subcellular location">
    <subcellularLocation>
        <location evidence="1">Cell inner membrane</location>
    </subcellularLocation>
</comment>
<dbReference type="Gene3D" id="1.10.287.950">
    <property type="entry name" value="Methyl-accepting chemotaxis protein"/>
    <property type="match status" value="1"/>
</dbReference>
<keyword evidence="6" id="KW-0812">Transmembrane</keyword>
<accession>A0A066UPE8</accession>
<organism evidence="9 10">
    <name type="scientific">Vibrio fortis</name>
    <dbReference type="NCBI Taxonomy" id="212667"/>
    <lineage>
        <taxon>Bacteria</taxon>
        <taxon>Pseudomonadati</taxon>
        <taxon>Pseudomonadota</taxon>
        <taxon>Gammaproteobacteria</taxon>
        <taxon>Vibrionales</taxon>
        <taxon>Vibrionaceae</taxon>
        <taxon>Vibrio</taxon>
    </lineage>
</organism>
<dbReference type="STRING" id="212667.VFDL14_01795"/>
<evidence type="ECO:0000256" key="2">
    <source>
        <dbReference type="ARBA" id="ARBA00023224"/>
    </source>
</evidence>
<evidence type="ECO:0000256" key="4">
    <source>
        <dbReference type="PROSITE-ProRule" id="PRU00284"/>
    </source>
</evidence>
<proteinExistence type="inferred from homology"/>
<keyword evidence="6" id="KW-0472">Membrane</keyword>
<feature type="transmembrane region" description="Helical" evidence="6">
    <location>
        <begin position="323"/>
        <end position="346"/>
    </location>
</feature>
<feature type="region of interest" description="Disordered" evidence="5">
    <location>
        <begin position="643"/>
        <end position="664"/>
    </location>
</feature>